<dbReference type="Proteomes" id="UP000325313">
    <property type="component" value="Unassembled WGS sequence"/>
</dbReference>
<dbReference type="EMBL" id="VSWC01000092">
    <property type="protein sequence ID" value="KAA1091333.1"/>
    <property type="molecule type" value="Genomic_DNA"/>
</dbReference>
<evidence type="ECO:0000313" key="2">
    <source>
        <dbReference type="EMBL" id="KAA1091333.1"/>
    </source>
</evidence>
<accession>A0A5B0NR13</accession>
<reference evidence="3 4" key="1">
    <citation type="submission" date="2019-05" db="EMBL/GenBank/DDBJ databases">
        <title>Emergence of the Ug99 lineage of the wheat stem rust pathogen through somatic hybridization.</title>
        <authorList>
            <person name="Li F."/>
            <person name="Upadhyaya N.M."/>
            <person name="Sperschneider J."/>
            <person name="Matny O."/>
            <person name="Nguyen-Phuc H."/>
            <person name="Mago R."/>
            <person name="Raley C."/>
            <person name="Miller M.E."/>
            <person name="Silverstein K.A.T."/>
            <person name="Henningsen E."/>
            <person name="Hirsch C.D."/>
            <person name="Visser B."/>
            <person name="Pretorius Z.A."/>
            <person name="Steffenson B.J."/>
            <person name="Schwessinger B."/>
            <person name="Dodds P.N."/>
            <person name="Figueroa M."/>
        </authorList>
    </citation>
    <scope>NUCLEOTIDE SEQUENCE [LARGE SCALE GENOMIC DNA]</scope>
    <source>
        <strain evidence="2">21-0</strain>
        <strain evidence="1 4">Ug99</strain>
    </source>
</reference>
<name>A0A5B0NR13_PUCGR</name>
<evidence type="ECO:0000313" key="1">
    <source>
        <dbReference type="EMBL" id="KAA1075981.1"/>
    </source>
</evidence>
<protein>
    <submittedName>
        <fullName evidence="2">Uncharacterized protein</fullName>
    </submittedName>
</protein>
<dbReference type="Proteomes" id="UP000324748">
    <property type="component" value="Unassembled WGS sequence"/>
</dbReference>
<proteinExistence type="predicted"/>
<evidence type="ECO:0000313" key="4">
    <source>
        <dbReference type="Proteomes" id="UP000325313"/>
    </source>
</evidence>
<comment type="caution">
    <text evidence="2">The sequence shown here is derived from an EMBL/GenBank/DDBJ whole genome shotgun (WGS) entry which is preliminary data.</text>
</comment>
<keyword evidence="3" id="KW-1185">Reference proteome</keyword>
<dbReference type="AlphaFoldDB" id="A0A5B0NR13"/>
<organism evidence="2 3">
    <name type="scientific">Puccinia graminis f. sp. tritici</name>
    <dbReference type="NCBI Taxonomy" id="56615"/>
    <lineage>
        <taxon>Eukaryota</taxon>
        <taxon>Fungi</taxon>
        <taxon>Dikarya</taxon>
        <taxon>Basidiomycota</taxon>
        <taxon>Pucciniomycotina</taxon>
        <taxon>Pucciniomycetes</taxon>
        <taxon>Pucciniales</taxon>
        <taxon>Pucciniaceae</taxon>
        <taxon>Puccinia</taxon>
    </lineage>
</organism>
<dbReference type="EMBL" id="VDEP01000471">
    <property type="protein sequence ID" value="KAA1075981.1"/>
    <property type="molecule type" value="Genomic_DNA"/>
</dbReference>
<evidence type="ECO:0000313" key="3">
    <source>
        <dbReference type="Proteomes" id="UP000324748"/>
    </source>
</evidence>
<sequence>MKISPRTLEDQAKIEGGWKGSRSYKQIAFLGIIDKDVLGGFNPATGQYRVFIWSKVRGSCGLRCGRHPWSLSWSLVTTDGPFISPDMVGEANL</sequence>
<gene>
    <name evidence="2" type="ORF">PGT21_031451</name>
    <name evidence="1" type="ORF">PGTUg99_032154</name>
</gene>